<dbReference type="InterPro" id="IPR003615">
    <property type="entry name" value="HNH_nuc"/>
</dbReference>
<dbReference type="AlphaFoldDB" id="C7M9U8"/>
<reference evidence="4 5" key="1">
    <citation type="journal article" date="2009" name="Stand. Genomic Sci.">
        <title>Complete genome sequence of Brachybacterium faecium type strain (Schefferle 6-10).</title>
        <authorList>
            <person name="Lapidus A."/>
            <person name="Pukall R."/>
            <person name="Labuttii K."/>
            <person name="Copeland A."/>
            <person name="Del Rio T.G."/>
            <person name="Nolan M."/>
            <person name="Chen F."/>
            <person name="Lucas S."/>
            <person name="Tice H."/>
            <person name="Cheng J.F."/>
            <person name="Bruce D."/>
            <person name="Goodwin L."/>
            <person name="Pitluck S."/>
            <person name="Rohde M."/>
            <person name="Goker M."/>
            <person name="Pati A."/>
            <person name="Ivanova N."/>
            <person name="Mavrommatis K."/>
            <person name="Chen A."/>
            <person name="Palaniappan K."/>
            <person name="D'haeseleer P."/>
            <person name="Chain P."/>
            <person name="Bristow J."/>
            <person name="Eisen J.A."/>
            <person name="Markowitz V."/>
            <person name="Hugenholtz P."/>
            <person name="Kyrpides N.C."/>
            <person name="Klenk H.P."/>
        </authorList>
    </citation>
    <scope>NUCLEOTIDE SEQUENCE [LARGE SCALE GENOMIC DNA]</scope>
    <source>
        <strain evidence="5">ATCC 43885 / DSM 4810 / JCM 11609 / LMG 19847 / NBRC 14762 / NCIMB 9860 / 6-10</strain>
    </source>
</reference>
<feature type="compositionally biased region" description="Low complexity" evidence="2">
    <location>
        <begin position="482"/>
        <end position="492"/>
    </location>
</feature>
<organism evidence="4 5">
    <name type="scientific">Brachybacterium faecium (strain ATCC 43885 / DSM 4810 / JCM 11609 / LMG 19847 / NBRC 14762 / NCIMB 9860 / 6-10)</name>
    <dbReference type="NCBI Taxonomy" id="446465"/>
    <lineage>
        <taxon>Bacteria</taxon>
        <taxon>Bacillati</taxon>
        <taxon>Actinomycetota</taxon>
        <taxon>Actinomycetes</taxon>
        <taxon>Micrococcales</taxon>
        <taxon>Dermabacteraceae</taxon>
        <taxon>Brachybacterium</taxon>
    </lineage>
</organism>
<evidence type="ECO:0000256" key="2">
    <source>
        <dbReference type="SAM" id="MobiDB-lite"/>
    </source>
</evidence>
<dbReference type="OrthoDB" id="5241234at2"/>
<dbReference type="GO" id="GO:0003676">
    <property type="term" value="F:nucleic acid binding"/>
    <property type="evidence" value="ECO:0007669"/>
    <property type="project" value="InterPro"/>
</dbReference>
<dbReference type="SMART" id="SM00507">
    <property type="entry name" value="HNHc"/>
    <property type="match status" value="1"/>
</dbReference>
<feature type="compositionally biased region" description="Pro residues" evidence="2">
    <location>
        <begin position="524"/>
        <end position="534"/>
    </location>
</feature>
<dbReference type="GO" id="GO:0004519">
    <property type="term" value="F:endonuclease activity"/>
    <property type="evidence" value="ECO:0007669"/>
    <property type="project" value="InterPro"/>
</dbReference>
<dbReference type="eggNOG" id="COG1403">
    <property type="taxonomic scope" value="Bacteria"/>
</dbReference>
<dbReference type="InterPro" id="IPR002711">
    <property type="entry name" value="HNH"/>
</dbReference>
<dbReference type="Pfam" id="PF01844">
    <property type="entry name" value="HNH"/>
    <property type="match status" value="1"/>
</dbReference>
<feature type="compositionally biased region" description="Pro residues" evidence="2">
    <location>
        <begin position="498"/>
        <end position="507"/>
    </location>
</feature>
<dbReference type="Pfam" id="PF02720">
    <property type="entry name" value="DUF222"/>
    <property type="match status" value="1"/>
</dbReference>
<feature type="region of interest" description="Disordered" evidence="2">
    <location>
        <begin position="299"/>
        <end position="323"/>
    </location>
</feature>
<dbReference type="EMBL" id="CP001643">
    <property type="protein sequence ID" value="ACU84642.1"/>
    <property type="molecule type" value="Genomic_DNA"/>
</dbReference>
<gene>
    <name evidence="4" type="ordered locus">Bfae_07870</name>
</gene>
<feature type="region of interest" description="Disordered" evidence="2">
    <location>
        <begin position="475"/>
        <end position="555"/>
    </location>
</feature>
<dbReference type="GO" id="GO:0008270">
    <property type="term" value="F:zinc ion binding"/>
    <property type="evidence" value="ECO:0007669"/>
    <property type="project" value="InterPro"/>
</dbReference>
<dbReference type="KEGG" id="bfa:Bfae_07870"/>
<proteinExistence type="inferred from homology"/>
<evidence type="ECO:0000313" key="4">
    <source>
        <dbReference type="EMBL" id="ACU84642.1"/>
    </source>
</evidence>
<dbReference type="HOGENOM" id="CLU_021786_0_0_11"/>
<feature type="domain" description="HNH nuclease" evidence="3">
    <location>
        <begin position="409"/>
        <end position="459"/>
    </location>
</feature>
<accession>C7M9U8</accession>
<comment type="similarity">
    <text evidence="1">Belongs to the Rv1128c/1148c/1588c/1702c/1945/3466 family.</text>
</comment>
<feature type="compositionally biased region" description="Pro residues" evidence="2">
    <location>
        <begin position="546"/>
        <end position="555"/>
    </location>
</feature>
<dbReference type="CDD" id="cd00085">
    <property type="entry name" value="HNHc"/>
    <property type="match status" value="1"/>
</dbReference>
<dbReference type="Proteomes" id="UP000001919">
    <property type="component" value="Chromosome"/>
</dbReference>
<feature type="region of interest" description="Disordered" evidence="2">
    <location>
        <begin position="1"/>
        <end position="28"/>
    </location>
</feature>
<dbReference type="Gene3D" id="1.10.30.50">
    <property type="match status" value="1"/>
</dbReference>
<dbReference type="PATRIC" id="fig|446465.5.peg.777"/>
<dbReference type="InterPro" id="IPR003870">
    <property type="entry name" value="DUF222"/>
</dbReference>
<keyword evidence="5" id="KW-1185">Reference proteome</keyword>
<evidence type="ECO:0000256" key="1">
    <source>
        <dbReference type="ARBA" id="ARBA00023450"/>
    </source>
</evidence>
<sequence length="555" mass="58935">METTPTGSGDHPGEGTPHREAAAPSGDPLEEVLGRLAAIEAGPSARTVIAQILAAALLAVTRTASVRDPLPETAPGSAEEALAVLAGIDHLRASLAAVEATWQVSAEQRIRRDDAARGVEAEKQGRGAGQEIALARRISPAASSLSQAKARRLVQDMPGTVDTLWAGAMTAQQASAVATALDGASAETCRRIDDAIREHPETLHGKGCRRLQADIRAMVQRLEPETARERAERAARARHVRMTPLDDGMARVTAVLRGIDAVALMHSLRTRAESLRAAGEKTSASALEADLLVEDVLRGPQSAQGEPGEARTPRRPRPRPGLDVGIVITDTALLGREDDAETAQLEGYGTLPAHIVRTTLLGQPPGSLRDREEDHPDEVVSAFYRRLYTHPRTGDLVGMESRSRAFPAGLARMLRWRDTTCRTPWCNATIRHHDHVIPHHRGGPTSFANGQGLCIRCNLLKELGLWILAPLTGTAPARDIDTTGTTDAEPTTRAASRPPVPPDPGTPPRAWSWTSPHGATGISPTPPLITPGPDPTSVTGEDPDAPDPPASAPPP</sequence>
<evidence type="ECO:0000313" key="5">
    <source>
        <dbReference type="Proteomes" id="UP000001919"/>
    </source>
</evidence>
<protein>
    <recommendedName>
        <fullName evidence="3">HNH nuclease domain-containing protein</fullName>
    </recommendedName>
</protein>
<evidence type="ECO:0000259" key="3">
    <source>
        <dbReference type="SMART" id="SM00507"/>
    </source>
</evidence>
<name>C7M9U8_BRAFD</name>
<feature type="compositionally biased region" description="Basic and acidic residues" evidence="2">
    <location>
        <begin position="11"/>
        <end position="21"/>
    </location>
</feature>
<dbReference type="STRING" id="446465.Bfae_07870"/>